<comment type="subcellular location">
    <subcellularLocation>
        <location evidence="1">Membrane</location>
    </subcellularLocation>
</comment>
<evidence type="ECO:0000256" key="2">
    <source>
        <dbReference type="ARBA" id="ARBA00022475"/>
    </source>
</evidence>
<dbReference type="Gene3D" id="3.10.20.310">
    <property type="entry name" value="membrane protein fhac"/>
    <property type="match status" value="1"/>
</dbReference>
<dbReference type="InterPro" id="IPR050487">
    <property type="entry name" value="FtsQ_DivIB"/>
</dbReference>
<dbReference type="InterPro" id="IPR013685">
    <property type="entry name" value="POTRA_FtsQ_type"/>
</dbReference>
<name>A0AA97FFA5_9MICO</name>
<reference evidence="11 12" key="1">
    <citation type="submission" date="2023-02" db="EMBL/GenBank/DDBJ databases">
        <title>Microbacterium betulae sp. nov., isolated from birch wood.</title>
        <authorList>
            <person name="Pasciak M."/>
            <person name="Pawlik K.J."/>
            <person name="Martynowski D."/>
            <person name="Laczmanski L."/>
            <person name="Ciekot J."/>
            <person name="Szponar B."/>
            <person name="Wojcik-Fatla A."/>
            <person name="Mackiewicz B."/>
            <person name="Farian E."/>
            <person name="Cholewa G."/>
            <person name="Cholewa A."/>
            <person name="Dutkiewicz J."/>
        </authorList>
    </citation>
    <scope>NUCLEOTIDE SEQUENCE [LARGE SCALE GENOMIC DNA]</scope>
    <source>
        <strain evidence="11 12">AB</strain>
    </source>
</reference>
<keyword evidence="2" id="KW-1003">Cell membrane</keyword>
<evidence type="ECO:0000313" key="12">
    <source>
        <dbReference type="Proteomes" id="UP001305498"/>
    </source>
</evidence>
<dbReference type="PANTHER" id="PTHR37820:SF1">
    <property type="entry name" value="CELL DIVISION PROTEIN FTSQ"/>
    <property type="match status" value="1"/>
</dbReference>
<proteinExistence type="predicted"/>
<evidence type="ECO:0000259" key="10">
    <source>
        <dbReference type="PROSITE" id="PS51779"/>
    </source>
</evidence>
<evidence type="ECO:0000256" key="4">
    <source>
        <dbReference type="ARBA" id="ARBA00022692"/>
    </source>
</evidence>
<dbReference type="AlphaFoldDB" id="A0AA97FFA5"/>
<dbReference type="PANTHER" id="PTHR37820">
    <property type="entry name" value="CELL DIVISION PROTEIN DIVIB"/>
    <property type="match status" value="1"/>
</dbReference>
<dbReference type="InterPro" id="IPR034746">
    <property type="entry name" value="POTRA"/>
</dbReference>
<evidence type="ECO:0000256" key="5">
    <source>
        <dbReference type="ARBA" id="ARBA00022989"/>
    </source>
</evidence>
<organism evidence="11 12">
    <name type="scientific">Microbacterium betulae</name>
    <dbReference type="NCBI Taxonomy" id="2981139"/>
    <lineage>
        <taxon>Bacteria</taxon>
        <taxon>Bacillati</taxon>
        <taxon>Actinomycetota</taxon>
        <taxon>Actinomycetes</taxon>
        <taxon>Micrococcales</taxon>
        <taxon>Microbacteriaceae</taxon>
        <taxon>Microbacterium</taxon>
    </lineage>
</organism>
<dbReference type="Pfam" id="PF08478">
    <property type="entry name" value="POTRA_1"/>
    <property type="match status" value="1"/>
</dbReference>
<feature type="transmembrane region" description="Helical" evidence="9">
    <location>
        <begin position="109"/>
        <end position="130"/>
    </location>
</feature>
<feature type="compositionally biased region" description="Basic and acidic residues" evidence="8">
    <location>
        <begin position="37"/>
        <end position="51"/>
    </location>
</feature>
<dbReference type="PROSITE" id="PS51779">
    <property type="entry name" value="POTRA"/>
    <property type="match status" value="1"/>
</dbReference>
<feature type="domain" description="POTRA" evidence="10">
    <location>
        <begin position="134"/>
        <end position="202"/>
    </location>
</feature>
<gene>
    <name evidence="11" type="ORF">N8K70_10625</name>
</gene>
<dbReference type="RefSeq" id="WP_317138316.1">
    <property type="nucleotide sequence ID" value="NZ_CP118157.1"/>
</dbReference>
<feature type="compositionally biased region" description="Polar residues" evidence="8">
    <location>
        <begin position="10"/>
        <end position="19"/>
    </location>
</feature>
<dbReference type="EMBL" id="CP118157">
    <property type="protein sequence ID" value="WOF21838.1"/>
    <property type="molecule type" value="Genomic_DNA"/>
</dbReference>
<dbReference type="Proteomes" id="UP001305498">
    <property type="component" value="Chromosome"/>
</dbReference>
<evidence type="ECO:0000256" key="1">
    <source>
        <dbReference type="ARBA" id="ARBA00004370"/>
    </source>
</evidence>
<keyword evidence="3" id="KW-0132">Cell division</keyword>
<evidence type="ECO:0000256" key="8">
    <source>
        <dbReference type="SAM" id="MobiDB-lite"/>
    </source>
</evidence>
<evidence type="ECO:0000313" key="11">
    <source>
        <dbReference type="EMBL" id="WOF21838.1"/>
    </source>
</evidence>
<evidence type="ECO:0000256" key="6">
    <source>
        <dbReference type="ARBA" id="ARBA00023136"/>
    </source>
</evidence>
<evidence type="ECO:0000256" key="9">
    <source>
        <dbReference type="SAM" id="Phobius"/>
    </source>
</evidence>
<keyword evidence="5 9" id="KW-1133">Transmembrane helix</keyword>
<evidence type="ECO:0000256" key="3">
    <source>
        <dbReference type="ARBA" id="ARBA00022618"/>
    </source>
</evidence>
<keyword evidence="12" id="KW-1185">Reference proteome</keyword>
<protein>
    <submittedName>
        <fullName evidence="11">FtsQ-type POTRA domain-containing protein</fullName>
    </submittedName>
</protein>
<keyword evidence="4 9" id="KW-0812">Transmembrane</keyword>
<dbReference type="GO" id="GO:0005886">
    <property type="term" value="C:plasma membrane"/>
    <property type="evidence" value="ECO:0007669"/>
    <property type="project" value="TreeGrafter"/>
</dbReference>
<dbReference type="KEGG" id="mbet:N8K70_10625"/>
<keyword evidence="6 9" id="KW-0472">Membrane</keyword>
<sequence>MRRPGPLPPSSTGREATSSAEDEERILSRRRATMKRLGIDAETREAQRGDESSETAPIVTLRPEGDAADPDDGSRAGGWRAVWRATRARRRAMRAEMRRFTARSRRRRLIWTVAIGALLLLVAGSAGAAYSPLFAVEEITVEGAEQLDAAAVEAALSDQVGTPLPLVDHSAVRAALLGFPLIETYTLEANPPHDLVVRVVERTPVGVIESEAGFTTVDAAGVALATAGERPAGLPLVSTPDGAGSDAFLAVGQVLRSLPDDLRAQVTAASATTTEDVTLTLGDGGPQVVWGSVDDSAEKTVVLQSAMEASLPEGVTVYDVSAPGTLIVR</sequence>
<accession>A0AA97FFA5</accession>
<feature type="region of interest" description="Disordered" evidence="8">
    <location>
        <begin position="1"/>
        <end position="76"/>
    </location>
</feature>
<keyword evidence="7" id="KW-0131">Cell cycle</keyword>
<dbReference type="GO" id="GO:0051301">
    <property type="term" value="P:cell division"/>
    <property type="evidence" value="ECO:0007669"/>
    <property type="project" value="UniProtKB-KW"/>
</dbReference>
<evidence type="ECO:0000256" key="7">
    <source>
        <dbReference type="ARBA" id="ARBA00023306"/>
    </source>
</evidence>